<keyword evidence="3 5" id="KW-1133">Transmembrane helix</keyword>
<keyword evidence="4 5" id="KW-0472">Membrane</keyword>
<gene>
    <name evidence="6" type="ORF">DICVIV_06014</name>
</gene>
<dbReference type="Gene3D" id="1.20.1250.20">
    <property type="entry name" value="MFS general substrate transporter like domains"/>
    <property type="match status" value="1"/>
</dbReference>
<keyword evidence="7" id="KW-1185">Reference proteome</keyword>
<feature type="transmembrane region" description="Helical" evidence="5">
    <location>
        <begin position="187"/>
        <end position="206"/>
    </location>
</feature>
<reference evidence="7" key="2">
    <citation type="journal article" date="2016" name="Sci. Rep.">
        <title>Dictyocaulus viviparus genome, variome and transcriptome elucidate lungworm biology and support future intervention.</title>
        <authorList>
            <person name="McNulty S.N."/>
            <person name="Strube C."/>
            <person name="Rosa B.A."/>
            <person name="Martin J.C."/>
            <person name="Tyagi R."/>
            <person name="Choi Y.J."/>
            <person name="Wang Q."/>
            <person name="Hallsworth Pepin K."/>
            <person name="Zhang X."/>
            <person name="Ozersky P."/>
            <person name="Wilson R.K."/>
            <person name="Sternberg P.W."/>
            <person name="Gasser R.B."/>
            <person name="Mitreva M."/>
        </authorList>
    </citation>
    <scope>NUCLEOTIDE SEQUENCE [LARGE SCALE GENOMIC DNA]</scope>
    <source>
        <strain evidence="7">HannoverDv2000</strain>
    </source>
</reference>
<dbReference type="GO" id="GO:0005765">
    <property type="term" value="C:lysosomal membrane"/>
    <property type="evidence" value="ECO:0007669"/>
    <property type="project" value="TreeGrafter"/>
</dbReference>
<feature type="transmembrane region" description="Helical" evidence="5">
    <location>
        <begin position="114"/>
        <end position="133"/>
    </location>
</feature>
<dbReference type="PANTHER" id="PTHR23510">
    <property type="entry name" value="INNER MEMBRANE TRANSPORT PROTEIN YAJR"/>
    <property type="match status" value="1"/>
</dbReference>
<feature type="transmembrane region" description="Helical" evidence="5">
    <location>
        <begin position="212"/>
        <end position="235"/>
    </location>
</feature>
<feature type="transmembrane region" description="Helical" evidence="5">
    <location>
        <begin position="247"/>
        <end position="264"/>
    </location>
</feature>
<evidence type="ECO:0000313" key="6">
    <source>
        <dbReference type="EMBL" id="KJH47886.1"/>
    </source>
</evidence>
<feature type="transmembrane region" description="Helical" evidence="5">
    <location>
        <begin position="153"/>
        <end position="175"/>
    </location>
</feature>
<evidence type="ECO:0000256" key="1">
    <source>
        <dbReference type="ARBA" id="ARBA00004141"/>
    </source>
</evidence>
<accession>A0A0D8XZX0</accession>
<evidence type="ECO:0008006" key="8">
    <source>
        <dbReference type="Google" id="ProtNLM"/>
    </source>
</evidence>
<dbReference type="PANTHER" id="PTHR23510:SF25">
    <property type="entry name" value="MFS DOMAIN-CONTAINING PROTEIN"/>
    <property type="match status" value="1"/>
</dbReference>
<protein>
    <recommendedName>
        <fullName evidence="8">Major facilitator superfamily (MFS) profile domain-containing protein</fullName>
    </recommendedName>
</protein>
<organism evidence="6 7">
    <name type="scientific">Dictyocaulus viviparus</name>
    <name type="common">Bovine lungworm</name>
    <dbReference type="NCBI Taxonomy" id="29172"/>
    <lineage>
        <taxon>Eukaryota</taxon>
        <taxon>Metazoa</taxon>
        <taxon>Ecdysozoa</taxon>
        <taxon>Nematoda</taxon>
        <taxon>Chromadorea</taxon>
        <taxon>Rhabditida</taxon>
        <taxon>Rhabditina</taxon>
        <taxon>Rhabditomorpha</taxon>
        <taxon>Strongyloidea</taxon>
        <taxon>Metastrongylidae</taxon>
        <taxon>Dictyocaulus</taxon>
    </lineage>
</organism>
<evidence type="ECO:0000313" key="7">
    <source>
        <dbReference type="Proteomes" id="UP000053766"/>
    </source>
</evidence>
<evidence type="ECO:0000256" key="5">
    <source>
        <dbReference type="SAM" id="Phobius"/>
    </source>
</evidence>
<sequence>MRWIAVQGGEHDTLKASASMSSSGRMDGSLEIKMELKKLKEAKKLTKVATKYPTITLNGVPEFNPLSNNDYVIEEKTNWNAVMMAGIVTFLSAVENTVVGMSEWPYMHTEKTNWNAVMMAGIVTFLSAVENTVVGMSEWPYMHTIDPEATSQFFGLVSSVSKFGHAIFAVIFAFWAYKAQSIKMPLIVGRVIAFFACCLYLCIELLPEGRRYLMLLCYFLFGIASSSSTVLRAYIVAVSTAHDRAKAFSAFIVANMLSIVVGPGQRPAADCNIQSKPFIRSCRHLDDTLPAKFVTKSENDVCHPPKMRTFDLPTFNSTILTALRYVLGNKCKEKSWDSDVMKEIITTDEREKILE</sequence>
<comment type="subcellular location">
    <subcellularLocation>
        <location evidence="1">Membrane</location>
        <topology evidence="1">Multi-pass membrane protein</topology>
    </subcellularLocation>
</comment>
<reference evidence="6 7" key="1">
    <citation type="submission" date="2013-11" db="EMBL/GenBank/DDBJ databases">
        <title>Draft genome of the bovine lungworm Dictyocaulus viviparus.</title>
        <authorList>
            <person name="Mitreva M."/>
        </authorList>
    </citation>
    <scope>NUCLEOTIDE SEQUENCE [LARGE SCALE GENOMIC DNA]</scope>
    <source>
        <strain evidence="6 7">HannoverDv2000</strain>
    </source>
</reference>
<evidence type="ECO:0000256" key="4">
    <source>
        <dbReference type="ARBA" id="ARBA00023136"/>
    </source>
</evidence>
<evidence type="ECO:0000256" key="3">
    <source>
        <dbReference type="ARBA" id="ARBA00022989"/>
    </source>
</evidence>
<proteinExistence type="predicted"/>
<dbReference type="EMBL" id="KN716289">
    <property type="protein sequence ID" value="KJH47886.1"/>
    <property type="molecule type" value="Genomic_DNA"/>
</dbReference>
<feature type="transmembrane region" description="Helical" evidence="5">
    <location>
        <begin position="81"/>
        <end position="102"/>
    </location>
</feature>
<dbReference type="OrthoDB" id="370281at2759"/>
<evidence type="ECO:0000256" key="2">
    <source>
        <dbReference type="ARBA" id="ARBA00022692"/>
    </source>
</evidence>
<dbReference type="AlphaFoldDB" id="A0A0D8XZX0"/>
<dbReference type="SUPFAM" id="SSF103473">
    <property type="entry name" value="MFS general substrate transporter"/>
    <property type="match status" value="1"/>
</dbReference>
<dbReference type="Proteomes" id="UP000053766">
    <property type="component" value="Unassembled WGS sequence"/>
</dbReference>
<dbReference type="STRING" id="29172.A0A0D8XZX0"/>
<name>A0A0D8XZX0_DICVI</name>
<keyword evidence="2 5" id="KW-0812">Transmembrane</keyword>
<dbReference type="InterPro" id="IPR051068">
    <property type="entry name" value="MFS_Domain-Containing_Protein"/>
</dbReference>
<dbReference type="InterPro" id="IPR036259">
    <property type="entry name" value="MFS_trans_sf"/>
</dbReference>